<dbReference type="EC" id="4.3.1.19" evidence="12"/>
<evidence type="ECO:0000256" key="6">
    <source>
        <dbReference type="ARBA" id="ARBA00022624"/>
    </source>
</evidence>
<evidence type="ECO:0000256" key="4">
    <source>
        <dbReference type="ARBA" id="ARBA00010869"/>
    </source>
</evidence>
<sequence>MAAAKPLPATPTGADYLKAALSAPVYEAAQVTPLQQMDKISSRLGNTILVKREDRQPVHSFKLRGAYAMIASLTEEQKAKGVVTASAGNHAQGVALSANRVGVKAKIVMPVATADIKVDAVRSFGGEAILHGANFDEAKAKAIAMAQEEGYTFVPPFDHPSVIAGQATIALELLQQDAHLDRIFIPVGGGGLIAGVAVLIKQLMPEIKIIGVESEDAACLKAALEAGHPVDLPRVGLFAEGVAVKRIGDETFRLCQQYVDDVITVDSDSICAALKDIFEDVRAIAEPSGALALAGLKKYVQQHNIKGERLAHILSGANMNFHGLRYVSERCEIGEQREALLAVTIPEQKGSFLRFCQLLGHRSITEFNYRYTDADPERACIFVGVRLSGREGERGEIIQELRNNGYEVDDLSDDEMAKLHVRYMIGGRPSKPLDERLYSFEFPESPGALLKFLETLGTYWNITLFHYRSHGTDYGRVLAAFELSGPEVRFDRHLDALGYEYHDETGNPSFRFFLAPQDNQKVLDWLVWEQFPKGFNQWLAKAFA</sequence>
<dbReference type="PROSITE" id="PS00165">
    <property type="entry name" value="DEHYDRATASE_SER_THR"/>
    <property type="match status" value="1"/>
</dbReference>
<reference evidence="14" key="2">
    <citation type="journal article" date="2024" name="Int. J. Antimicrob. Agents">
        <title>Identification of a novel Providencia species showing multi-drug-resistant in three patients with hospital-acquired infection.</title>
        <authorList>
            <person name="Yang W."/>
            <person name="Chen J."/>
            <person name="Yang F."/>
            <person name="Ji P."/>
            <person name="Shen S."/>
            <person name="Yin D."/>
            <person name="Hu F."/>
        </authorList>
    </citation>
    <scope>NUCLEOTIDE SEQUENCE</scope>
    <source>
        <strain evidence="14">CRE-138-0111</strain>
    </source>
</reference>
<dbReference type="InterPro" id="IPR038110">
    <property type="entry name" value="TD_ACT-like_sf"/>
</dbReference>
<feature type="domain" description="ACT-like" evidence="13">
    <location>
        <begin position="339"/>
        <end position="413"/>
    </location>
</feature>
<dbReference type="Gene3D" id="3.40.50.1100">
    <property type="match status" value="2"/>
</dbReference>
<reference evidence="14" key="1">
    <citation type="submission" date="2023-07" db="EMBL/GenBank/DDBJ databases">
        <authorList>
            <person name="Yang W."/>
            <person name="Chen J."/>
            <person name="Ji P."/>
            <person name="Hu F."/>
        </authorList>
    </citation>
    <scope>NUCLEOTIDE SEQUENCE</scope>
    <source>
        <strain evidence="14">CRE-138-0111</strain>
    </source>
</reference>
<dbReference type="CDD" id="cd01562">
    <property type="entry name" value="Thr-dehyd"/>
    <property type="match status" value="1"/>
</dbReference>
<comment type="pathway">
    <text evidence="3 12">Amino-acid biosynthesis; L-isoleucine biosynthesis; 2-oxobutanoate from L-threonine: step 1/1.</text>
</comment>
<dbReference type="InterPro" id="IPR001926">
    <property type="entry name" value="TrpB-like_PALP"/>
</dbReference>
<feature type="domain" description="ACT-like" evidence="13">
    <location>
        <begin position="436"/>
        <end position="506"/>
    </location>
</feature>
<dbReference type="Pfam" id="PF00291">
    <property type="entry name" value="PALP"/>
    <property type="match status" value="1"/>
</dbReference>
<dbReference type="InterPro" id="IPR001721">
    <property type="entry name" value="TD_ACT-like"/>
</dbReference>
<dbReference type="InterPro" id="IPR045865">
    <property type="entry name" value="ACT-like_dom_sf"/>
</dbReference>
<evidence type="ECO:0000256" key="1">
    <source>
        <dbReference type="ARBA" id="ARBA00001274"/>
    </source>
</evidence>
<evidence type="ECO:0000256" key="8">
    <source>
        <dbReference type="ARBA" id="ARBA00022898"/>
    </source>
</evidence>
<evidence type="ECO:0000256" key="9">
    <source>
        <dbReference type="ARBA" id="ARBA00023239"/>
    </source>
</evidence>
<comment type="catalytic activity">
    <reaction evidence="1 12">
        <text>L-threonine = 2-oxobutanoate + NH4(+)</text>
        <dbReference type="Rhea" id="RHEA:22108"/>
        <dbReference type="ChEBI" id="CHEBI:16763"/>
        <dbReference type="ChEBI" id="CHEBI:28938"/>
        <dbReference type="ChEBI" id="CHEBI:57926"/>
        <dbReference type="EC" id="4.3.1.19"/>
    </reaction>
</comment>
<protein>
    <recommendedName>
        <fullName evidence="12">L-threonine dehydratase</fullName>
        <ecNumber evidence="12">4.3.1.19</ecNumber>
    </recommendedName>
    <alternativeName>
        <fullName evidence="12">Threonine deaminase</fullName>
    </alternativeName>
</protein>
<dbReference type="InterPro" id="IPR050147">
    <property type="entry name" value="Ser/Thr_Dehydratase"/>
</dbReference>
<dbReference type="SUPFAM" id="SSF53686">
    <property type="entry name" value="Tryptophan synthase beta subunit-like PLP-dependent enzymes"/>
    <property type="match status" value="1"/>
</dbReference>
<name>A0ABT9AQS0_9GAMM</name>
<evidence type="ECO:0000256" key="11">
    <source>
        <dbReference type="ARBA" id="ARBA00025527"/>
    </source>
</evidence>
<keyword evidence="7" id="KW-0677">Repeat</keyword>
<evidence type="ECO:0000256" key="3">
    <source>
        <dbReference type="ARBA" id="ARBA00004810"/>
    </source>
</evidence>
<dbReference type="CDD" id="cd04906">
    <property type="entry name" value="ACT_ThrD-I_1"/>
    <property type="match status" value="1"/>
</dbReference>
<dbReference type="InterPro" id="IPR036052">
    <property type="entry name" value="TrpB-like_PALP_sf"/>
</dbReference>
<dbReference type="PROSITE" id="PS51672">
    <property type="entry name" value="ACT_LIKE"/>
    <property type="match status" value="2"/>
</dbReference>
<dbReference type="InterPro" id="IPR005787">
    <property type="entry name" value="Thr_deHydtase_biosynth"/>
</dbReference>
<accession>A0ABT9AQS0</accession>
<dbReference type="GO" id="GO:0004794">
    <property type="term" value="F:threonine deaminase activity"/>
    <property type="evidence" value="ECO:0007669"/>
    <property type="project" value="UniProtKB-EC"/>
</dbReference>
<evidence type="ECO:0000259" key="13">
    <source>
        <dbReference type="PROSITE" id="PS51672"/>
    </source>
</evidence>
<gene>
    <name evidence="12 14" type="primary">ilvA</name>
    <name evidence="14" type="ORF">Q5E86_11575</name>
</gene>
<organism evidence="14 15">
    <name type="scientific">Providencia huashanensis</name>
    <dbReference type="NCBI Taxonomy" id="3037798"/>
    <lineage>
        <taxon>Bacteria</taxon>
        <taxon>Pseudomonadati</taxon>
        <taxon>Pseudomonadota</taxon>
        <taxon>Gammaproteobacteria</taxon>
        <taxon>Enterobacterales</taxon>
        <taxon>Morganellaceae</taxon>
        <taxon>Providencia</taxon>
    </lineage>
</organism>
<dbReference type="Gene3D" id="3.40.1020.10">
    <property type="entry name" value="Biosynthetic Threonine Deaminase, Domain 3"/>
    <property type="match status" value="1"/>
</dbReference>
<comment type="function">
    <text evidence="11 12">Catalyzes the anaerobic formation of alpha-ketobutyrate and ammonia from threonine in a two-step reaction. The first step involved a dehydration of threonine and a production of enamine intermediates (aminocrotonate), which tautomerizes to its imine form (iminobutyrate). Both intermediates are unstable and short-lived. The second step is the nonenzymatic hydrolysis of the enamine/imine intermediates to form 2-ketobutyrate and free ammonia. In the low water environment of the cell, the second step is accelerated by RidA.</text>
</comment>
<dbReference type="EMBL" id="JAUQTG010000005">
    <property type="protein sequence ID" value="MDO7856973.1"/>
    <property type="molecule type" value="Genomic_DNA"/>
</dbReference>
<dbReference type="Pfam" id="PF00585">
    <property type="entry name" value="Thr_dehydrat_C"/>
    <property type="match status" value="2"/>
</dbReference>
<keyword evidence="9 12" id="KW-0456">Lyase</keyword>
<dbReference type="PANTHER" id="PTHR48078:SF11">
    <property type="entry name" value="THREONINE DEHYDRATASE, MITOCHONDRIAL"/>
    <property type="match status" value="1"/>
</dbReference>
<comment type="cofactor">
    <cofactor evidence="2 12">
        <name>pyridoxal 5'-phosphate</name>
        <dbReference type="ChEBI" id="CHEBI:597326"/>
    </cofactor>
</comment>
<dbReference type="Proteomes" id="UP001176478">
    <property type="component" value="Unassembled WGS sequence"/>
</dbReference>
<keyword evidence="15" id="KW-1185">Reference proteome</keyword>
<keyword evidence="5 12" id="KW-0028">Amino-acid biosynthesis</keyword>
<proteinExistence type="inferred from homology"/>
<evidence type="ECO:0000256" key="7">
    <source>
        <dbReference type="ARBA" id="ARBA00022737"/>
    </source>
</evidence>
<dbReference type="NCBIfam" id="TIGR01124">
    <property type="entry name" value="ilvA_2Cterm"/>
    <property type="match status" value="1"/>
</dbReference>
<dbReference type="PANTHER" id="PTHR48078">
    <property type="entry name" value="THREONINE DEHYDRATASE, MITOCHONDRIAL-RELATED"/>
    <property type="match status" value="1"/>
</dbReference>
<evidence type="ECO:0000256" key="10">
    <source>
        <dbReference type="ARBA" id="ARBA00023304"/>
    </source>
</evidence>
<dbReference type="SUPFAM" id="SSF55021">
    <property type="entry name" value="ACT-like"/>
    <property type="match status" value="2"/>
</dbReference>
<evidence type="ECO:0000256" key="12">
    <source>
        <dbReference type="RuleBase" id="RU362012"/>
    </source>
</evidence>
<comment type="subunit">
    <text evidence="12">Homotetramer.</text>
</comment>
<keyword evidence="6 12" id="KW-0412">Isoleucine biosynthesis</keyword>
<keyword evidence="10 12" id="KW-0100">Branched-chain amino acid biosynthesis</keyword>
<comment type="similarity">
    <text evidence="4 12">Belongs to the serine/threonine dehydratase family.</text>
</comment>
<keyword evidence="8 12" id="KW-0663">Pyridoxal phosphate</keyword>
<comment type="caution">
    <text evidence="14">The sequence shown here is derived from an EMBL/GenBank/DDBJ whole genome shotgun (WGS) entry which is preliminary data.</text>
</comment>
<dbReference type="NCBIfam" id="NF006674">
    <property type="entry name" value="PRK09224.1"/>
    <property type="match status" value="1"/>
</dbReference>
<evidence type="ECO:0000256" key="2">
    <source>
        <dbReference type="ARBA" id="ARBA00001933"/>
    </source>
</evidence>
<evidence type="ECO:0000313" key="14">
    <source>
        <dbReference type="EMBL" id="MDO7856973.1"/>
    </source>
</evidence>
<evidence type="ECO:0000313" key="15">
    <source>
        <dbReference type="Proteomes" id="UP001176478"/>
    </source>
</evidence>
<dbReference type="CDD" id="cd04907">
    <property type="entry name" value="ACT_ThrD-I_2"/>
    <property type="match status" value="1"/>
</dbReference>
<evidence type="ECO:0000256" key="5">
    <source>
        <dbReference type="ARBA" id="ARBA00022605"/>
    </source>
</evidence>
<dbReference type="InterPro" id="IPR000634">
    <property type="entry name" value="Ser/Thr_deHydtase_PyrdxlP-BS"/>
</dbReference>